<dbReference type="EMBL" id="NAJO01000006">
    <property type="protein sequence ID" value="OQO11892.1"/>
    <property type="molecule type" value="Genomic_DNA"/>
</dbReference>
<keyword evidence="2" id="KW-1185">Reference proteome</keyword>
<sequence length="277" mass="31371">MDTPSVRRSKRGKVDLPDDITKLTKHAKLETVQSQFKERQQRAGVAPPPEQAFRLMDLPAEIRARVLSFVIMSDESRHLAEVVAPLVTAVSKQIRKEAFHVFFTESTWFVHTMCNIDASQNNPPAPYLPKPRQVLQKEFDRAGLIKVPKTAKQWIRDLGADAECFRKIDLDSTVPDLSQRGWQGRIHYRHVAVTTGPHACRIKIRMGMGGAPVTVKVVEERPVQIRLHVQPALGSTIEMLRATIKAMEQRAEFQGFSLEDVRDVTAVFRCPLPVHDE</sequence>
<evidence type="ECO:0000313" key="1">
    <source>
        <dbReference type="EMBL" id="OQO11892.1"/>
    </source>
</evidence>
<protein>
    <recommendedName>
        <fullName evidence="3">F-box domain-containing protein</fullName>
    </recommendedName>
</protein>
<evidence type="ECO:0000313" key="2">
    <source>
        <dbReference type="Proteomes" id="UP000192596"/>
    </source>
</evidence>
<dbReference type="STRING" id="1507870.A0A1V8TKZ0"/>
<dbReference type="InParanoid" id="A0A1V8TKZ0"/>
<evidence type="ECO:0008006" key="3">
    <source>
        <dbReference type="Google" id="ProtNLM"/>
    </source>
</evidence>
<proteinExistence type="predicted"/>
<gene>
    <name evidence="1" type="ORF">B0A48_03619</name>
</gene>
<name>A0A1V8TKZ0_9PEZI</name>
<dbReference type="AlphaFoldDB" id="A0A1V8TKZ0"/>
<comment type="caution">
    <text evidence="1">The sequence shown here is derived from an EMBL/GenBank/DDBJ whole genome shotgun (WGS) entry which is preliminary data.</text>
</comment>
<organism evidence="1 2">
    <name type="scientific">Cryoendolithus antarcticus</name>
    <dbReference type="NCBI Taxonomy" id="1507870"/>
    <lineage>
        <taxon>Eukaryota</taxon>
        <taxon>Fungi</taxon>
        <taxon>Dikarya</taxon>
        <taxon>Ascomycota</taxon>
        <taxon>Pezizomycotina</taxon>
        <taxon>Dothideomycetes</taxon>
        <taxon>Dothideomycetidae</taxon>
        <taxon>Cladosporiales</taxon>
        <taxon>Cladosporiaceae</taxon>
        <taxon>Cryoendolithus</taxon>
    </lineage>
</organism>
<accession>A0A1V8TKZ0</accession>
<dbReference type="OrthoDB" id="3946110at2759"/>
<reference evidence="2" key="1">
    <citation type="submission" date="2017-03" db="EMBL/GenBank/DDBJ databases">
        <title>Genomes of endolithic fungi from Antarctica.</title>
        <authorList>
            <person name="Coleine C."/>
            <person name="Masonjones S."/>
            <person name="Stajich J.E."/>
        </authorList>
    </citation>
    <scope>NUCLEOTIDE SEQUENCE [LARGE SCALE GENOMIC DNA]</scope>
    <source>
        <strain evidence="2">CCFEE 5527</strain>
    </source>
</reference>
<dbReference type="Proteomes" id="UP000192596">
    <property type="component" value="Unassembled WGS sequence"/>
</dbReference>